<evidence type="ECO:0000313" key="2">
    <source>
        <dbReference type="EMBL" id="AFL66536.1"/>
    </source>
</evidence>
<sequence>MKGRYLFNQALLYITQLILLLLILLEPERFSDPFYLARVDYIYWLVAMLTLLYWYKWIGQSRGFLEIPLLINIILTAPGRMISKCCP</sequence>
<organism evidence="2 3">
    <name type="scientific">Desulfurococcus amylolyticus DSM 16532</name>
    <dbReference type="NCBI Taxonomy" id="768672"/>
    <lineage>
        <taxon>Archaea</taxon>
        <taxon>Thermoproteota</taxon>
        <taxon>Thermoprotei</taxon>
        <taxon>Desulfurococcales</taxon>
        <taxon>Desulfurococcaceae</taxon>
        <taxon>Desulfurococcus</taxon>
    </lineage>
</organism>
<gene>
    <name evidence="2" type="ORF">Desfe_0635</name>
</gene>
<keyword evidence="1" id="KW-0812">Transmembrane</keyword>
<dbReference type="GeneID" id="13062326"/>
<evidence type="ECO:0000256" key="1">
    <source>
        <dbReference type="SAM" id="Phobius"/>
    </source>
</evidence>
<protein>
    <submittedName>
        <fullName evidence="2">Uncharacterized protein</fullName>
    </submittedName>
</protein>
<dbReference type="HOGENOM" id="CLU_2475843_0_0_2"/>
<reference evidence="2 3" key="1">
    <citation type="journal article" date="2012" name="J. Bacteriol.">
        <title>Complete Genome Sequence of Desulfurococcus fermentans, a Hyperthermophilic Cellulolytic Crenarchaeon Isolated from a Freshwater Hot Spring in Kamchatka, Russia.</title>
        <authorList>
            <person name="Susanti D."/>
            <person name="Johnson E.F."/>
            <person name="Rodriguez J.R."/>
            <person name="Anderson I."/>
            <person name="Perevalova A.A."/>
            <person name="Kyrpides N."/>
            <person name="Lucas S."/>
            <person name="Han J."/>
            <person name="Lapidus A."/>
            <person name="Cheng J.F."/>
            <person name="Goodwin L."/>
            <person name="Pitluck S."/>
            <person name="Mavrommatis K."/>
            <person name="Peters L."/>
            <person name="Land M.L."/>
            <person name="Hauser L."/>
            <person name="Gopalan V."/>
            <person name="Chan P.P."/>
            <person name="Lowe T.M."/>
            <person name="Atomi H."/>
            <person name="Bonch-Osmolovskaya E.A."/>
            <person name="Woyke T."/>
            <person name="Mukhopadhyay B."/>
        </authorList>
    </citation>
    <scope>NUCLEOTIDE SEQUENCE [LARGE SCALE GENOMIC DNA]</scope>
    <source>
        <strain evidence="2 3">DSM 16532</strain>
    </source>
</reference>
<dbReference type="RefSeq" id="WP_014767437.1">
    <property type="nucleotide sequence ID" value="NC_018001.1"/>
</dbReference>
<evidence type="ECO:0000313" key="3">
    <source>
        <dbReference type="Proteomes" id="UP000006175"/>
    </source>
</evidence>
<proteinExistence type="predicted"/>
<dbReference type="Proteomes" id="UP000006175">
    <property type="component" value="Chromosome"/>
</dbReference>
<feature type="transmembrane region" description="Helical" evidence="1">
    <location>
        <begin position="41"/>
        <end position="58"/>
    </location>
</feature>
<accession>I3XRG2</accession>
<dbReference type="AlphaFoldDB" id="I3XRG2"/>
<keyword evidence="3" id="KW-1185">Reference proteome</keyword>
<dbReference type="EMBL" id="CP003321">
    <property type="protein sequence ID" value="AFL66536.1"/>
    <property type="molecule type" value="Genomic_DNA"/>
</dbReference>
<name>I3XRG2_DESAM</name>
<dbReference type="KEGG" id="dfd:Desfe_0635"/>
<keyword evidence="1" id="KW-1133">Transmembrane helix</keyword>
<keyword evidence="1" id="KW-0472">Membrane</keyword>